<evidence type="ECO:0000313" key="1">
    <source>
        <dbReference type="EMBL" id="CAB4303315.1"/>
    </source>
</evidence>
<keyword evidence="2" id="KW-1185">Reference proteome</keyword>
<sequence>MVPLSTFGIAATTTAEAKAAAGTPSLSWRKSMRMRSSLRVRLEMSGPSFSNFPGAATAAKERG</sequence>
<gene>
    <name evidence="1" type="ORF">ORAREDHAP_LOCUS19410</name>
</gene>
<accession>A0A6J5WTE2</accession>
<proteinExistence type="predicted"/>
<protein>
    <submittedName>
        <fullName evidence="1">Uncharacterized protein</fullName>
    </submittedName>
</protein>
<dbReference type="Proteomes" id="UP000507245">
    <property type="component" value="Unassembled WGS sequence"/>
</dbReference>
<dbReference type="AlphaFoldDB" id="A0A6J5WTE2"/>
<organism evidence="1 2">
    <name type="scientific">Prunus armeniaca</name>
    <name type="common">Apricot</name>
    <name type="synonym">Armeniaca vulgaris</name>
    <dbReference type="NCBI Taxonomy" id="36596"/>
    <lineage>
        <taxon>Eukaryota</taxon>
        <taxon>Viridiplantae</taxon>
        <taxon>Streptophyta</taxon>
        <taxon>Embryophyta</taxon>
        <taxon>Tracheophyta</taxon>
        <taxon>Spermatophyta</taxon>
        <taxon>Magnoliopsida</taxon>
        <taxon>eudicotyledons</taxon>
        <taxon>Gunneridae</taxon>
        <taxon>Pentapetalae</taxon>
        <taxon>rosids</taxon>
        <taxon>fabids</taxon>
        <taxon>Rosales</taxon>
        <taxon>Rosaceae</taxon>
        <taxon>Amygdaloideae</taxon>
        <taxon>Amygdaleae</taxon>
        <taxon>Prunus</taxon>
    </lineage>
</organism>
<dbReference type="EMBL" id="CAEKKB010000003">
    <property type="protein sequence ID" value="CAB4303315.1"/>
    <property type="molecule type" value="Genomic_DNA"/>
</dbReference>
<name>A0A6J5WTE2_PRUAR</name>
<reference evidence="2" key="1">
    <citation type="journal article" date="2020" name="Genome Biol.">
        <title>Gamete binning: chromosome-level and haplotype-resolved genome assembly enabled by high-throughput single-cell sequencing of gamete genomes.</title>
        <authorList>
            <person name="Campoy J.A."/>
            <person name="Sun H."/>
            <person name="Goel M."/>
            <person name="Jiao W.-B."/>
            <person name="Folz-Donahue K."/>
            <person name="Wang N."/>
            <person name="Rubio M."/>
            <person name="Liu C."/>
            <person name="Kukat C."/>
            <person name="Ruiz D."/>
            <person name="Huettel B."/>
            <person name="Schneeberger K."/>
        </authorList>
    </citation>
    <scope>NUCLEOTIDE SEQUENCE [LARGE SCALE GENOMIC DNA]</scope>
    <source>
        <strain evidence="2">cv. Rojo Pasion</strain>
    </source>
</reference>
<evidence type="ECO:0000313" key="2">
    <source>
        <dbReference type="Proteomes" id="UP000507245"/>
    </source>
</evidence>